<evidence type="ECO:0000256" key="2">
    <source>
        <dbReference type="SAM" id="MobiDB-lite"/>
    </source>
</evidence>
<feature type="region of interest" description="Disordered" evidence="2">
    <location>
        <begin position="129"/>
        <end position="192"/>
    </location>
</feature>
<name>A0A2Z6RDP4_9GLOM</name>
<accession>A0A2Z6RDP4</accession>
<evidence type="ECO:0000313" key="3">
    <source>
        <dbReference type="EMBL" id="GBC00254.1"/>
    </source>
</evidence>
<dbReference type="STRING" id="94130.A0A2Z6RDP4"/>
<comment type="caution">
    <text evidence="3">The sequence shown here is derived from an EMBL/GenBank/DDBJ whole genome shotgun (WGS) entry which is preliminary data.</text>
</comment>
<reference evidence="3 4" key="1">
    <citation type="submission" date="2017-11" db="EMBL/GenBank/DDBJ databases">
        <title>The genome of Rhizophagus clarus HR1 reveals common genetic basis of auxotrophy among arbuscular mycorrhizal fungi.</title>
        <authorList>
            <person name="Kobayashi Y."/>
        </authorList>
    </citation>
    <scope>NUCLEOTIDE SEQUENCE [LARGE SCALE GENOMIC DNA]</scope>
    <source>
        <strain evidence="3 4">HR1</strain>
    </source>
</reference>
<evidence type="ECO:0000256" key="1">
    <source>
        <dbReference type="SAM" id="Coils"/>
    </source>
</evidence>
<dbReference type="EMBL" id="BEXD01003112">
    <property type="protein sequence ID" value="GBC00254.1"/>
    <property type="molecule type" value="Genomic_DNA"/>
</dbReference>
<feature type="compositionally biased region" description="Low complexity" evidence="2">
    <location>
        <begin position="129"/>
        <end position="147"/>
    </location>
</feature>
<evidence type="ECO:0000313" key="4">
    <source>
        <dbReference type="Proteomes" id="UP000247702"/>
    </source>
</evidence>
<gene>
    <name evidence="3" type="ORF">RclHR1_00380022</name>
</gene>
<keyword evidence="1" id="KW-0175">Coiled coil</keyword>
<organism evidence="3 4">
    <name type="scientific">Rhizophagus clarus</name>
    <dbReference type="NCBI Taxonomy" id="94130"/>
    <lineage>
        <taxon>Eukaryota</taxon>
        <taxon>Fungi</taxon>
        <taxon>Fungi incertae sedis</taxon>
        <taxon>Mucoromycota</taxon>
        <taxon>Glomeromycotina</taxon>
        <taxon>Glomeromycetes</taxon>
        <taxon>Glomerales</taxon>
        <taxon>Glomeraceae</taxon>
        <taxon>Rhizophagus</taxon>
    </lineage>
</organism>
<proteinExistence type="predicted"/>
<protein>
    <submittedName>
        <fullName evidence="3">Uncharacterized protein</fullName>
    </submittedName>
</protein>
<keyword evidence="4" id="KW-1185">Reference proteome</keyword>
<feature type="compositionally biased region" description="Basic and acidic residues" evidence="2">
    <location>
        <begin position="153"/>
        <end position="168"/>
    </location>
</feature>
<dbReference type="Proteomes" id="UP000247702">
    <property type="component" value="Unassembled WGS sequence"/>
</dbReference>
<dbReference type="AlphaFoldDB" id="A0A2Z6RDP4"/>
<feature type="coiled-coil region" evidence="1">
    <location>
        <begin position="38"/>
        <end position="69"/>
    </location>
</feature>
<sequence length="192" mass="21266">MEVLNKCKKNLLEKLASVQETYGKGKQVAKSDDNTEDIEKKLNEIDQFLIEMEAKIDELNTTKVNREKEVPTPSEIALAEYVKMLTPSAESDRTTNAGSSSITSNVPINDITSLIKRKVVEDIKNIDENSTNTTTNTASNENNITNTMIDEGEEKKRKVENLIDEKTGEGNGEGRSGENDESSPNKKVRLSG</sequence>